<dbReference type="PANTHER" id="PTHR10835:SF0">
    <property type="entry name" value="SQUALENE MONOOXYGENASE"/>
    <property type="match status" value="1"/>
</dbReference>
<dbReference type="VEuPathDB" id="FungiDB:RhiirFUN_024822"/>
<evidence type="ECO:0000256" key="7">
    <source>
        <dbReference type="ARBA" id="ARBA00022824"/>
    </source>
</evidence>
<proteinExistence type="inferred from homology"/>
<gene>
    <name evidence="15" type="ORF">RhiirA4_438043</name>
</gene>
<dbReference type="FunFam" id="3.50.50.60:FF:000166">
    <property type="entry name" value="Squalene monooxygenase Erg1"/>
    <property type="match status" value="1"/>
</dbReference>
<reference evidence="15 16" key="1">
    <citation type="submission" date="2015-10" db="EMBL/GenBank/DDBJ databases">
        <title>Genome analyses suggest a sexual origin of heterokaryosis in a supposedly ancient asexual fungus.</title>
        <authorList>
            <person name="Ropars J."/>
            <person name="Sedzielewska K."/>
            <person name="Noel J."/>
            <person name="Charron P."/>
            <person name="Farinelli L."/>
            <person name="Marton T."/>
            <person name="Kruger M."/>
            <person name="Pelin A."/>
            <person name="Brachmann A."/>
            <person name="Corradi N."/>
        </authorList>
    </citation>
    <scope>NUCLEOTIDE SEQUENCE [LARGE SCALE GENOMIC DNA]</scope>
    <source>
        <strain evidence="15 16">A4</strain>
    </source>
</reference>
<dbReference type="VEuPathDB" id="FungiDB:FUN_025429"/>
<dbReference type="AlphaFoldDB" id="A0A2I1GV56"/>
<evidence type="ECO:0000256" key="10">
    <source>
        <dbReference type="ARBA" id="ARBA00022989"/>
    </source>
</evidence>
<feature type="domain" description="Squalene epoxidase" evidence="14">
    <location>
        <begin position="185"/>
        <end position="460"/>
    </location>
</feature>
<dbReference type="GO" id="GO:0050660">
    <property type="term" value="F:flavin adenine dinucleotide binding"/>
    <property type="evidence" value="ECO:0007669"/>
    <property type="project" value="UniProtKB-UniRule"/>
</dbReference>
<evidence type="ECO:0000313" key="16">
    <source>
        <dbReference type="Proteomes" id="UP000234323"/>
    </source>
</evidence>
<dbReference type="PANTHER" id="PTHR10835">
    <property type="entry name" value="SQUALENE MONOOXYGENASE"/>
    <property type="match status" value="1"/>
</dbReference>
<evidence type="ECO:0000259" key="14">
    <source>
        <dbReference type="Pfam" id="PF08491"/>
    </source>
</evidence>
<evidence type="ECO:0000256" key="9">
    <source>
        <dbReference type="ARBA" id="ARBA00022848"/>
    </source>
</evidence>
<protein>
    <recommendedName>
        <fullName evidence="13">Squalene monooxygenase</fullName>
        <ecNumber evidence="13">1.14.14.17</ecNumber>
    </recommendedName>
</protein>
<keyword evidence="12 13" id="KW-0472">Membrane</keyword>
<keyword evidence="9" id="KW-0492">Microsome</keyword>
<comment type="cofactor">
    <cofactor evidence="1 13">
        <name>FAD</name>
        <dbReference type="ChEBI" id="CHEBI:57692"/>
    </cofactor>
</comment>
<keyword evidence="10 13" id="KW-1133">Transmembrane helix</keyword>
<keyword evidence="11 13" id="KW-0560">Oxidoreductase</keyword>
<evidence type="ECO:0000256" key="4">
    <source>
        <dbReference type="ARBA" id="ARBA00008802"/>
    </source>
</evidence>
<dbReference type="InterPro" id="IPR013698">
    <property type="entry name" value="Squalene_epoxidase"/>
</dbReference>
<dbReference type="GO" id="GO:0005789">
    <property type="term" value="C:endoplasmic reticulum membrane"/>
    <property type="evidence" value="ECO:0007669"/>
    <property type="project" value="UniProtKB-SubCell"/>
</dbReference>
<dbReference type="GO" id="GO:0006696">
    <property type="term" value="P:ergosterol biosynthetic process"/>
    <property type="evidence" value="ECO:0007669"/>
    <property type="project" value="TreeGrafter"/>
</dbReference>
<keyword evidence="7 13" id="KW-0256">Endoplasmic reticulum</keyword>
<evidence type="ECO:0000256" key="8">
    <source>
        <dbReference type="ARBA" id="ARBA00022827"/>
    </source>
</evidence>
<evidence type="ECO:0000313" key="15">
    <source>
        <dbReference type="EMBL" id="PKY50529.1"/>
    </source>
</evidence>
<dbReference type="InterPro" id="IPR036188">
    <property type="entry name" value="FAD/NAD-bd_sf"/>
</dbReference>
<feature type="transmembrane region" description="Helical" evidence="13">
    <location>
        <begin position="431"/>
        <end position="449"/>
    </location>
</feature>
<comment type="subcellular location">
    <subcellularLocation>
        <location evidence="3 13">Endoplasmic reticulum membrane</location>
        <topology evidence="3 13">Multi-pass membrane protein</topology>
    </subcellularLocation>
    <subcellularLocation>
        <location evidence="2">Microsome membrane</location>
        <topology evidence="2">Multi-pass membrane protein</topology>
    </subcellularLocation>
</comment>
<evidence type="ECO:0000256" key="2">
    <source>
        <dbReference type="ARBA" id="ARBA00004154"/>
    </source>
</evidence>
<dbReference type="PRINTS" id="PR00420">
    <property type="entry name" value="RNGMNOXGNASE"/>
</dbReference>
<comment type="function">
    <text evidence="13">Catalyzes the stereospecific oxidation of squalene to (S)-2,3-epoxysqualene, and is considered to be a rate-limiting enzyme in steroid biosynthesis.</text>
</comment>
<organism evidence="15 16">
    <name type="scientific">Rhizophagus irregularis</name>
    <dbReference type="NCBI Taxonomy" id="588596"/>
    <lineage>
        <taxon>Eukaryota</taxon>
        <taxon>Fungi</taxon>
        <taxon>Fungi incertae sedis</taxon>
        <taxon>Mucoromycota</taxon>
        <taxon>Glomeromycotina</taxon>
        <taxon>Glomeromycetes</taxon>
        <taxon>Glomerales</taxon>
        <taxon>Glomeraceae</taxon>
        <taxon>Rhizophagus</taxon>
    </lineage>
</organism>
<dbReference type="UniPathway" id="UPA00767">
    <property type="reaction ID" value="UER00752"/>
</dbReference>
<dbReference type="Proteomes" id="UP000234323">
    <property type="component" value="Unassembled WGS sequence"/>
</dbReference>
<dbReference type="InterPro" id="IPR040125">
    <property type="entry name" value="Squalene_monox"/>
</dbReference>
<feature type="transmembrane region" description="Helical" evidence="13">
    <location>
        <begin position="373"/>
        <end position="392"/>
    </location>
</feature>
<keyword evidence="5 13" id="KW-0285">Flavoprotein</keyword>
<keyword evidence="8 13" id="KW-0274">FAD</keyword>
<dbReference type="Gene3D" id="3.50.50.60">
    <property type="entry name" value="FAD/NAD(P)-binding domain"/>
    <property type="match status" value="1"/>
</dbReference>
<comment type="caution">
    <text evidence="15">The sequence shown here is derived from an EMBL/GenBank/DDBJ whole genome shotgun (WGS) entry which is preliminary data.</text>
</comment>
<dbReference type="GO" id="GO:0004506">
    <property type="term" value="F:squalene monooxygenase activity"/>
    <property type="evidence" value="ECO:0007669"/>
    <property type="project" value="UniProtKB-UniRule"/>
</dbReference>
<evidence type="ECO:0000256" key="6">
    <source>
        <dbReference type="ARBA" id="ARBA00022692"/>
    </source>
</evidence>
<keyword evidence="6 13" id="KW-0812">Transmembrane</keyword>
<feature type="transmembrane region" description="Helical" evidence="13">
    <location>
        <begin position="461"/>
        <end position="480"/>
    </location>
</feature>
<dbReference type="VEuPathDB" id="FungiDB:RhiirA1_366129"/>
<dbReference type="Pfam" id="PF13450">
    <property type="entry name" value="NAD_binding_8"/>
    <property type="match status" value="1"/>
</dbReference>
<accession>A0A2I1GV56</accession>
<dbReference type="SUPFAM" id="SSF51905">
    <property type="entry name" value="FAD/NAD(P)-binding domain"/>
    <property type="match status" value="1"/>
</dbReference>
<dbReference type="EMBL" id="LLXI01000887">
    <property type="protein sequence ID" value="PKY50529.1"/>
    <property type="molecule type" value="Genomic_DNA"/>
</dbReference>
<dbReference type="Pfam" id="PF08491">
    <property type="entry name" value="SE"/>
    <property type="match status" value="1"/>
</dbReference>
<comment type="catalytic activity">
    <reaction evidence="13">
        <text>squalene + reduced [NADPH--hemoprotein reductase] + O2 = (S)-2,3-epoxysqualene + oxidized [NADPH--hemoprotein reductase] + H2O + H(+)</text>
        <dbReference type="Rhea" id="RHEA:25282"/>
        <dbReference type="Rhea" id="RHEA-COMP:11964"/>
        <dbReference type="Rhea" id="RHEA-COMP:11965"/>
        <dbReference type="ChEBI" id="CHEBI:15377"/>
        <dbReference type="ChEBI" id="CHEBI:15378"/>
        <dbReference type="ChEBI" id="CHEBI:15379"/>
        <dbReference type="ChEBI" id="CHEBI:15440"/>
        <dbReference type="ChEBI" id="CHEBI:15441"/>
        <dbReference type="ChEBI" id="CHEBI:57618"/>
        <dbReference type="ChEBI" id="CHEBI:58210"/>
        <dbReference type="EC" id="1.14.14.17"/>
    </reaction>
</comment>
<dbReference type="EC" id="1.14.14.17" evidence="13"/>
<name>A0A2I1GV56_9GLOM</name>
<keyword evidence="16" id="KW-1185">Reference proteome</keyword>
<evidence type="ECO:0000256" key="5">
    <source>
        <dbReference type="ARBA" id="ARBA00022630"/>
    </source>
</evidence>
<evidence type="ECO:0000256" key="1">
    <source>
        <dbReference type="ARBA" id="ARBA00001974"/>
    </source>
</evidence>
<comment type="similarity">
    <text evidence="4 13">Belongs to the squalene monooxygenase family.</text>
</comment>
<evidence type="ECO:0000256" key="3">
    <source>
        <dbReference type="ARBA" id="ARBA00004477"/>
    </source>
</evidence>
<evidence type="ECO:0000256" key="13">
    <source>
        <dbReference type="RuleBase" id="RU367121"/>
    </source>
</evidence>
<evidence type="ECO:0000256" key="11">
    <source>
        <dbReference type="ARBA" id="ARBA00023002"/>
    </source>
</evidence>
<evidence type="ECO:0000256" key="12">
    <source>
        <dbReference type="ARBA" id="ARBA00023136"/>
    </source>
</evidence>
<sequence length="485" mass="53285">MITKKLDCHVSYQKIYLLLSSNKTTPLLNDDYELIIVGAGIAGSVCAATFGKQGRKVLLIERDLSEPDRIVGELLQPGGVAALTKLGLSNCLENIDAIPCHGYGIFYKGENVHVLYPPSGGKPSIGKSFHHGRFIMNLRKAAAETPNVTIFEGTANEILKCPMTDRVLGVMCTPKGQSGITKMFFASLTIIADGCFSKFRKNFISKQVAVKSNFVGFILKDAKLPLPNHGHVILGRSPILMYQIDTRETRVLIDIPGKLPSNGNGSLKKYIENEVLPIIPKSVQSSFYDALQSERLRSMPNNFLPPSTNINEGLILLGDAMNMRHPLTGGGMTVAFNDVAILSDLLSRDNVPDFDDSNLILAQMQVFHWKRKFYSSTVINILAQALYALFAGDGDEYLRILREATFNYLRLGGICASDPCGLLGGLIPNPTVLVGHFFAVAIYGTYKLFINGKLTDFPQNIPKSILILYTACLVIFPFIWSEMLA</sequence>